<comment type="caution">
    <text evidence="6">The sequence shown here is derived from an EMBL/GenBank/DDBJ whole genome shotgun (WGS) entry which is preliminary data.</text>
</comment>
<dbReference type="Pfam" id="PF00383">
    <property type="entry name" value="dCMP_cyt_deam_1"/>
    <property type="match status" value="1"/>
</dbReference>
<dbReference type="GO" id="GO:0008270">
    <property type="term" value="F:zinc ion binding"/>
    <property type="evidence" value="ECO:0007669"/>
    <property type="project" value="InterPro"/>
</dbReference>
<dbReference type="PANTHER" id="PTHR11079">
    <property type="entry name" value="CYTOSINE DEAMINASE FAMILY MEMBER"/>
    <property type="match status" value="1"/>
</dbReference>
<accession>A0A928HDZ7</accession>
<evidence type="ECO:0000256" key="4">
    <source>
        <dbReference type="ARBA" id="ARBA00022833"/>
    </source>
</evidence>
<name>A0A928HDZ7_9BACT</name>
<evidence type="ECO:0000256" key="1">
    <source>
        <dbReference type="ARBA" id="ARBA00006576"/>
    </source>
</evidence>
<reference evidence="6" key="1">
    <citation type="submission" date="2019-04" db="EMBL/GenBank/DDBJ databases">
        <title>Evolution of Biomass-Degrading Anaerobic Consortia Revealed by Metagenomics.</title>
        <authorList>
            <person name="Peng X."/>
        </authorList>
    </citation>
    <scope>NUCLEOTIDE SEQUENCE</scope>
    <source>
        <strain evidence="6">SIG66</strain>
    </source>
</reference>
<comment type="similarity">
    <text evidence="1">Belongs to the cytidine and deoxycytidylate deaminase family.</text>
</comment>
<proteinExistence type="inferred from homology"/>
<keyword evidence="4" id="KW-0862">Zinc</keyword>
<dbReference type="CDD" id="cd01285">
    <property type="entry name" value="nucleoside_deaminase"/>
    <property type="match status" value="1"/>
</dbReference>
<keyword evidence="2" id="KW-0479">Metal-binding</keyword>
<dbReference type="AlphaFoldDB" id="A0A928HDZ7"/>
<evidence type="ECO:0000313" key="6">
    <source>
        <dbReference type="EMBL" id="MBE6420999.1"/>
    </source>
</evidence>
<evidence type="ECO:0000259" key="5">
    <source>
        <dbReference type="PROSITE" id="PS51747"/>
    </source>
</evidence>
<evidence type="ECO:0000256" key="3">
    <source>
        <dbReference type="ARBA" id="ARBA00022801"/>
    </source>
</evidence>
<dbReference type="EMBL" id="SUVG01000003">
    <property type="protein sequence ID" value="MBE6420999.1"/>
    <property type="molecule type" value="Genomic_DNA"/>
</dbReference>
<dbReference type="PROSITE" id="PS00903">
    <property type="entry name" value="CYT_DCMP_DEAMINASES_1"/>
    <property type="match status" value="1"/>
</dbReference>
<dbReference type="PROSITE" id="PS51747">
    <property type="entry name" value="CYT_DCMP_DEAMINASES_2"/>
    <property type="match status" value="1"/>
</dbReference>
<dbReference type="InterPro" id="IPR016192">
    <property type="entry name" value="APOBEC/CMP_deaminase_Zn-bd"/>
</dbReference>
<evidence type="ECO:0000313" key="7">
    <source>
        <dbReference type="Proteomes" id="UP000725649"/>
    </source>
</evidence>
<dbReference type="GO" id="GO:0006152">
    <property type="term" value="P:purine nucleoside catabolic process"/>
    <property type="evidence" value="ECO:0007669"/>
    <property type="project" value="TreeGrafter"/>
</dbReference>
<sequence>MEAQELLQHKKFLKEAIKLAEKGVATGKGGPFGAVIVKNGKIVARGCNQVTSTNDPTRHAEVDAIRKACKKLNSFELKDCIIYSSCEPCPMCLGAIYWARPKALYFAADRIIAAKHGFDDNFIYKEVVLPVKERAIKTVCIALDEKEKPFDNWDNKTDKTKY</sequence>
<dbReference type="InterPro" id="IPR002125">
    <property type="entry name" value="CMP_dCMP_dom"/>
</dbReference>
<gene>
    <name evidence="6" type="ORF">E7027_02515</name>
</gene>
<dbReference type="FunFam" id="3.40.140.10:FF:000011">
    <property type="entry name" value="tRNA-specific adenosine deaminase"/>
    <property type="match status" value="1"/>
</dbReference>
<keyword evidence="3" id="KW-0378">Hydrolase</keyword>
<protein>
    <submittedName>
        <fullName evidence="6">Nucleoside deaminase</fullName>
    </submittedName>
</protein>
<evidence type="ECO:0000256" key="2">
    <source>
        <dbReference type="ARBA" id="ARBA00022723"/>
    </source>
</evidence>
<feature type="domain" description="CMP/dCMP-type deaminase" evidence="5">
    <location>
        <begin position="7"/>
        <end position="121"/>
    </location>
</feature>
<dbReference type="GO" id="GO:0047974">
    <property type="term" value="F:guanosine deaminase activity"/>
    <property type="evidence" value="ECO:0007669"/>
    <property type="project" value="TreeGrafter"/>
</dbReference>
<organism evidence="6 7">
    <name type="scientific">Candidatus Avelusimicrobium gallicola</name>
    <dbReference type="NCBI Taxonomy" id="2562704"/>
    <lineage>
        <taxon>Bacteria</taxon>
        <taxon>Pseudomonadati</taxon>
        <taxon>Elusimicrobiota</taxon>
        <taxon>Elusimicrobia</taxon>
        <taxon>Elusimicrobiales</taxon>
        <taxon>Elusimicrobiaceae</taxon>
        <taxon>Candidatus Avelusimicrobium</taxon>
    </lineage>
</organism>
<dbReference type="PANTHER" id="PTHR11079:SF161">
    <property type="entry name" value="CMP_DCMP-TYPE DEAMINASE DOMAIN-CONTAINING PROTEIN"/>
    <property type="match status" value="1"/>
</dbReference>
<dbReference type="Proteomes" id="UP000725649">
    <property type="component" value="Unassembled WGS sequence"/>
</dbReference>
<dbReference type="InterPro" id="IPR016193">
    <property type="entry name" value="Cytidine_deaminase-like"/>
</dbReference>
<dbReference type="Gene3D" id="3.40.140.10">
    <property type="entry name" value="Cytidine Deaminase, domain 2"/>
    <property type="match status" value="1"/>
</dbReference>
<dbReference type="SUPFAM" id="SSF53927">
    <property type="entry name" value="Cytidine deaminase-like"/>
    <property type="match status" value="1"/>
</dbReference>